<feature type="domain" description="Glycosyltransferase 2-like" evidence="2">
    <location>
        <begin position="4"/>
        <end position="166"/>
    </location>
</feature>
<sequence>MKFSVIVSTYTKERESDVLRCLDSLFNQSRKPDEVILVLDPVDELVEFYSGLVPDKVRIVISSGFGLSNARNSGIDNAKGDVIAFLDDDAWADERWLENLLKNFEDEKVWVAGGRIVPVFDKGRPKWLSEELDWIVGCTYKGMPEEQAEVRNPIGANMAFRREVFEVAGKFKTEIGRYGKKLLGSEEAELCLRLKKFKPDVKVIYDPSAVVYHRVPENRVKLSYALKRAYYEGFSKAILGKEYQLTTEKNYLRFILRSLLRRKLDEIFGILVVVLFVALGNIHGYLHVNLLSKV</sequence>
<reference evidence="3" key="1">
    <citation type="journal article" date="2020" name="mSystems">
        <title>Genome- and Community-Level Interaction Insights into Carbon Utilization and Element Cycling Functions of Hydrothermarchaeota in Hydrothermal Sediment.</title>
        <authorList>
            <person name="Zhou Z."/>
            <person name="Liu Y."/>
            <person name="Xu W."/>
            <person name="Pan J."/>
            <person name="Luo Z.H."/>
            <person name="Li M."/>
        </authorList>
    </citation>
    <scope>NUCLEOTIDE SEQUENCE [LARGE SCALE GENOMIC DNA]</scope>
    <source>
        <strain evidence="3">SpSt-69</strain>
    </source>
</reference>
<dbReference type="PANTHER" id="PTHR43685:SF3">
    <property type="entry name" value="SLR2126 PROTEIN"/>
    <property type="match status" value="1"/>
</dbReference>
<protein>
    <submittedName>
        <fullName evidence="3">Glycosyltransferase family 2 protein</fullName>
    </submittedName>
</protein>
<keyword evidence="3" id="KW-0808">Transferase</keyword>
<dbReference type="Gene3D" id="3.90.550.10">
    <property type="entry name" value="Spore Coat Polysaccharide Biosynthesis Protein SpsA, Chain A"/>
    <property type="match status" value="1"/>
</dbReference>
<name>A0A7V3ZYG8_UNCW3</name>
<evidence type="ECO:0000259" key="2">
    <source>
        <dbReference type="Pfam" id="PF00535"/>
    </source>
</evidence>
<dbReference type="EMBL" id="DTDJ01000034">
    <property type="protein sequence ID" value="HGL17731.1"/>
    <property type="molecule type" value="Genomic_DNA"/>
</dbReference>
<feature type="transmembrane region" description="Helical" evidence="1">
    <location>
        <begin position="267"/>
        <end position="286"/>
    </location>
</feature>
<dbReference type="InterPro" id="IPR001173">
    <property type="entry name" value="Glyco_trans_2-like"/>
</dbReference>
<dbReference type="InterPro" id="IPR029044">
    <property type="entry name" value="Nucleotide-diphossugar_trans"/>
</dbReference>
<dbReference type="Pfam" id="PF00535">
    <property type="entry name" value="Glycos_transf_2"/>
    <property type="match status" value="1"/>
</dbReference>
<keyword evidence="1" id="KW-1133">Transmembrane helix</keyword>
<organism evidence="3">
    <name type="scientific">candidate division WOR-3 bacterium</name>
    <dbReference type="NCBI Taxonomy" id="2052148"/>
    <lineage>
        <taxon>Bacteria</taxon>
        <taxon>Bacteria division WOR-3</taxon>
    </lineage>
</organism>
<dbReference type="AlphaFoldDB" id="A0A7V3ZYG8"/>
<dbReference type="InterPro" id="IPR050834">
    <property type="entry name" value="Glycosyltransf_2"/>
</dbReference>
<proteinExistence type="predicted"/>
<comment type="caution">
    <text evidence="3">The sequence shown here is derived from an EMBL/GenBank/DDBJ whole genome shotgun (WGS) entry which is preliminary data.</text>
</comment>
<gene>
    <name evidence="3" type="ORF">ENU66_05345</name>
</gene>
<evidence type="ECO:0000313" key="3">
    <source>
        <dbReference type="EMBL" id="HGL17731.1"/>
    </source>
</evidence>
<dbReference type="GO" id="GO:0016740">
    <property type="term" value="F:transferase activity"/>
    <property type="evidence" value="ECO:0007669"/>
    <property type="project" value="UniProtKB-KW"/>
</dbReference>
<accession>A0A7V3ZYG8</accession>
<keyword evidence="1" id="KW-0472">Membrane</keyword>
<evidence type="ECO:0000256" key="1">
    <source>
        <dbReference type="SAM" id="Phobius"/>
    </source>
</evidence>
<dbReference type="SUPFAM" id="SSF53448">
    <property type="entry name" value="Nucleotide-diphospho-sugar transferases"/>
    <property type="match status" value="1"/>
</dbReference>
<dbReference type="PANTHER" id="PTHR43685">
    <property type="entry name" value="GLYCOSYLTRANSFERASE"/>
    <property type="match status" value="1"/>
</dbReference>
<keyword evidence="1" id="KW-0812">Transmembrane</keyword>